<sequence>MPLTDDLRQWARRIKRDGVTLYFACRHPDTPFLTKALCMVVVAYALSPIDLVPDFIPVLGYLDDVLLLPGLIWLAIRLIPAEVLAASRLQAEAWLDAQRARPTSYWGIALVVGMWIALAIGAWMLLR</sequence>
<protein>
    <submittedName>
        <fullName evidence="7">DUF1232 domain-containing protein</fullName>
    </submittedName>
</protein>
<evidence type="ECO:0000256" key="3">
    <source>
        <dbReference type="ARBA" id="ARBA00022989"/>
    </source>
</evidence>
<keyword evidence="4 5" id="KW-0472">Membrane</keyword>
<dbReference type="GO" id="GO:0012505">
    <property type="term" value="C:endomembrane system"/>
    <property type="evidence" value="ECO:0007669"/>
    <property type="project" value="UniProtKB-SubCell"/>
</dbReference>
<evidence type="ECO:0000259" key="6">
    <source>
        <dbReference type="Pfam" id="PF06803"/>
    </source>
</evidence>
<dbReference type="EMBL" id="CP044067">
    <property type="protein sequence ID" value="QET04709.1"/>
    <property type="molecule type" value="Genomic_DNA"/>
</dbReference>
<evidence type="ECO:0000256" key="5">
    <source>
        <dbReference type="SAM" id="Phobius"/>
    </source>
</evidence>
<name>A0A5P2HBV3_9BURK</name>
<keyword evidence="2 5" id="KW-0812">Transmembrane</keyword>
<evidence type="ECO:0000313" key="8">
    <source>
        <dbReference type="Proteomes" id="UP000322822"/>
    </source>
</evidence>
<organism evidence="7 8">
    <name type="scientific">Cupriavidus pauculus</name>
    <dbReference type="NCBI Taxonomy" id="82633"/>
    <lineage>
        <taxon>Bacteria</taxon>
        <taxon>Pseudomonadati</taxon>
        <taxon>Pseudomonadota</taxon>
        <taxon>Betaproteobacteria</taxon>
        <taxon>Burkholderiales</taxon>
        <taxon>Burkholderiaceae</taxon>
        <taxon>Cupriavidus</taxon>
    </lineage>
</organism>
<dbReference type="AlphaFoldDB" id="A0A5P2HBV3"/>
<feature type="domain" description="DUF1232" evidence="6">
    <location>
        <begin position="34"/>
        <end position="69"/>
    </location>
</feature>
<feature type="transmembrane region" description="Helical" evidence="5">
    <location>
        <begin position="105"/>
        <end position="126"/>
    </location>
</feature>
<comment type="subcellular location">
    <subcellularLocation>
        <location evidence="1">Endomembrane system</location>
        <topology evidence="1">Multi-pass membrane protein</topology>
    </subcellularLocation>
</comment>
<accession>A0A5P2HBV3</accession>
<dbReference type="Proteomes" id="UP000322822">
    <property type="component" value="Chromosome 2"/>
</dbReference>
<dbReference type="OrthoDB" id="9804184at2"/>
<dbReference type="InterPro" id="IPR010652">
    <property type="entry name" value="DUF1232"/>
</dbReference>
<evidence type="ECO:0000256" key="2">
    <source>
        <dbReference type="ARBA" id="ARBA00022692"/>
    </source>
</evidence>
<evidence type="ECO:0000256" key="4">
    <source>
        <dbReference type="ARBA" id="ARBA00023136"/>
    </source>
</evidence>
<dbReference type="RefSeq" id="WP_150374770.1">
    <property type="nucleotide sequence ID" value="NZ_CP044067.1"/>
</dbReference>
<evidence type="ECO:0000256" key="1">
    <source>
        <dbReference type="ARBA" id="ARBA00004127"/>
    </source>
</evidence>
<proteinExistence type="predicted"/>
<reference evidence="7 8" key="1">
    <citation type="submission" date="2019-09" db="EMBL/GenBank/DDBJ databases">
        <title>FDA dAtabase for Regulatory Grade micrObial Sequences (FDA-ARGOS): Supporting development and validation of Infectious Disease Dx tests.</title>
        <authorList>
            <person name="Sciortino C."/>
            <person name="Tallon L."/>
            <person name="Sadzewicz L."/>
            <person name="Vavikolanu K."/>
            <person name="Mehta A."/>
            <person name="Aluvathingal J."/>
            <person name="Nadendla S."/>
            <person name="Nandy P."/>
            <person name="Geyer C."/>
            <person name="Yan Y."/>
            <person name="Sichtig H."/>
        </authorList>
    </citation>
    <scope>NUCLEOTIDE SEQUENCE [LARGE SCALE GENOMIC DNA]</scope>
    <source>
        <strain evidence="7 8">FDAARGOS_664</strain>
    </source>
</reference>
<keyword evidence="3 5" id="KW-1133">Transmembrane helix</keyword>
<gene>
    <name evidence="7" type="ORF">FOB72_21675</name>
</gene>
<evidence type="ECO:0000313" key="7">
    <source>
        <dbReference type="EMBL" id="QET04709.1"/>
    </source>
</evidence>
<dbReference type="Pfam" id="PF06803">
    <property type="entry name" value="DUF1232"/>
    <property type="match status" value="1"/>
</dbReference>